<accession>A0A178YM87</accession>
<evidence type="ECO:0000256" key="1">
    <source>
        <dbReference type="SAM" id="Phobius"/>
    </source>
</evidence>
<dbReference type="GeneID" id="48977660"/>
<dbReference type="EMBL" id="LPUX01000023">
    <property type="protein sequence ID" value="OAP48043.1"/>
    <property type="molecule type" value="Genomic_DNA"/>
</dbReference>
<feature type="transmembrane region" description="Helical" evidence="1">
    <location>
        <begin position="16"/>
        <end position="36"/>
    </location>
</feature>
<evidence type="ECO:0000313" key="3">
    <source>
        <dbReference type="Proteomes" id="UP000094025"/>
    </source>
</evidence>
<keyword evidence="1" id="KW-1133">Transmembrane helix</keyword>
<evidence type="ECO:0000313" key="2">
    <source>
        <dbReference type="EMBL" id="OAP48043.1"/>
    </source>
</evidence>
<dbReference type="RefSeq" id="WP_048655401.1">
    <property type="nucleotide sequence ID" value="NZ_LPUX01000023.1"/>
</dbReference>
<comment type="caution">
    <text evidence="2">The sequence shown here is derived from an EMBL/GenBank/DDBJ whole genome shotgun (WGS) entry which is preliminary data.</text>
</comment>
<keyword evidence="1" id="KW-0812">Transmembrane</keyword>
<dbReference type="AlphaFoldDB" id="A0A178YM87"/>
<dbReference type="OrthoDB" id="8420766at2"/>
<organism evidence="2 3">
    <name type="scientific">Sinorhizobium glycinis</name>
    <dbReference type="NCBI Taxonomy" id="1472378"/>
    <lineage>
        <taxon>Bacteria</taxon>
        <taxon>Pseudomonadati</taxon>
        <taxon>Pseudomonadota</taxon>
        <taxon>Alphaproteobacteria</taxon>
        <taxon>Hyphomicrobiales</taxon>
        <taxon>Rhizobiaceae</taxon>
        <taxon>Sinorhizobium/Ensifer group</taxon>
        <taxon>Sinorhizobium</taxon>
    </lineage>
</organism>
<gene>
    <name evidence="2" type="ORF">AU381_09400</name>
</gene>
<dbReference type="Proteomes" id="UP000094025">
    <property type="component" value="Unassembled WGS sequence"/>
</dbReference>
<protein>
    <submittedName>
        <fullName evidence="2">Uncharacterized protein</fullName>
    </submittedName>
</protein>
<keyword evidence="1" id="KW-0472">Membrane</keyword>
<proteinExistence type="predicted"/>
<reference evidence="2 3" key="1">
    <citation type="journal article" date="2016" name="Int. J. Syst. Evol. Microbiol.">
        <title>Ensifer glycinis sp. nov., an novel rhizobial species associated with Glycine spp.</title>
        <authorList>
            <person name="Yan H."/>
            <person name="Yan J."/>
            <person name="Sui X.H."/>
            <person name="Wang E.T."/>
            <person name="Chen W.X."/>
            <person name="Zhang X.X."/>
            <person name="Chen W.F."/>
        </authorList>
    </citation>
    <scope>NUCLEOTIDE SEQUENCE [LARGE SCALE GENOMIC DNA]</scope>
    <source>
        <strain evidence="2 3">CCBAU 23380</strain>
    </source>
</reference>
<name>A0A178YM87_9HYPH</name>
<sequence>MKAALDWLFEPANLSLLSNLVTVFGFPIALVGLLFVGRQMKNDRLAVSAGAIGEMRASIMQRVDRLHQAKTNDDLAAWESEFKELANDLEMACAIYLDGQMSGRTGLLAKNLICDFLNMINADSDLREEMEKAIHAEDTFTNIRDFRAKVKRDA</sequence>
<keyword evidence="3" id="KW-1185">Reference proteome</keyword>